<dbReference type="Proteomes" id="UP000029538">
    <property type="component" value="Unassembled WGS sequence"/>
</dbReference>
<dbReference type="InterPro" id="IPR019734">
    <property type="entry name" value="TPR_rpt"/>
</dbReference>
<sequence>MNAEQNITAALEALEIRRLDKAIQALRNIYDTKVQLVGYDTFQTIDNDYQLMCQYMLRGYQDPQREQLYGSLIARLYKVVAELQLSWNCKNKTIFINAFRTADHLNLSHQFLRTVLESYVSDLALLSLEPETTRQTKQIELHTRHQTFIDRLFNALFVSTQWTKNDADFYADLLVSPTIDAADQMLMVSAITLACMNIFDIHKLETLIRTHLGAIDDNVSQRAYVGWVLSLTDNALFYNEQRALLAPFFSNETHKADFLNLQKQMFSCMDAERDTAKIERDIMPNIMKNSDIKFNRFGIEEREDDPMESIMNPDADEKKMEAMEENIQKMMKMQQQGSDIYFGGFSKMKNFPFFDHIANWFMPFYAQHPGLSEVTNKLGNTQLLDNLANKSPFCESDKYSLAFTMARIINQLPASMLEVLQSGEGIAFQEANPFGNSPAFSRRMYIQDLYRFFKVKMAYNTDIVNPFIEKTRSKAFFFGQFFFCTDDFKALKMKLALYLYQHKRKEELDLLLETFHIDTAQYHLLKGLSDMRQNDVKAAFQHFRLALDMEGNDEWVLKTVGANALKTKQYELAANCYTKLCEFQPQNRQYAINFSLAKIFVKQTKEALNKLYEWDLTLPSDNHIKRILAWALLCDGKAEKAFNIYEKLSIDQPLPDDFLNMGYAQWLNHNPAAAKSYFQQWKVKNPAGDLEQEFSNDAYMLEANEISHLDTLLMLSAVESE</sequence>
<accession>A0A096CVV4</accession>
<organism evidence="1 2">
    <name type="scientific">Prevotella disiens DNF00882</name>
    <dbReference type="NCBI Taxonomy" id="1401075"/>
    <lineage>
        <taxon>Bacteria</taxon>
        <taxon>Pseudomonadati</taxon>
        <taxon>Bacteroidota</taxon>
        <taxon>Bacteroidia</taxon>
        <taxon>Bacteroidales</taxon>
        <taxon>Prevotellaceae</taxon>
        <taxon>Prevotella</taxon>
    </lineage>
</organism>
<evidence type="ECO:0000313" key="2">
    <source>
        <dbReference type="Proteomes" id="UP000029538"/>
    </source>
</evidence>
<dbReference type="EMBL" id="JRNR01000045">
    <property type="protein sequence ID" value="KGF49399.1"/>
    <property type="molecule type" value="Genomic_DNA"/>
</dbReference>
<dbReference type="AlphaFoldDB" id="A0A096CVV4"/>
<evidence type="ECO:0000313" key="1">
    <source>
        <dbReference type="EMBL" id="KGF49399.1"/>
    </source>
</evidence>
<proteinExistence type="predicted"/>
<protein>
    <submittedName>
        <fullName evidence="1">Uncharacterized protein</fullName>
    </submittedName>
</protein>
<dbReference type="SUPFAM" id="SSF48452">
    <property type="entry name" value="TPR-like"/>
    <property type="match status" value="1"/>
</dbReference>
<dbReference type="InterPro" id="IPR011990">
    <property type="entry name" value="TPR-like_helical_dom_sf"/>
</dbReference>
<dbReference type="Gene3D" id="1.25.40.10">
    <property type="entry name" value="Tetratricopeptide repeat domain"/>
    <property type="match status" value="1"/>
</dbReference>
<reference evidence="1 2" key="1">
    <citation type="submission" date="2014-07" db="EMBL/GenBank/DDBJ databases">
        <authorList>
            <person name="McCorrison J."/>
            <person name="Sanka R."/>
            <person name="Torralba M."/>
            <person name="Gillis M."/>
            <person name="Haft D.H."/>
            <person name="Methe B."/>
            <person name="Sutton G."/>
            <person name="Nelson K.E."/>
        </authorList>
    </citation>
    <scope>NUCLEOTIDE SEQUENCE [LARGE SCALE GENOMIC DNA]</scope>
    <source>
        <strain evidence="1 2">DNF00882</strain>
    </source>
</reference>
<dbReference type="SMART" id="SM00028">
    <property type="entry name" value="TPR"/>
    <property type="match status" value="3"/>
</dbReference>
<gene>
    <name evidence="1" type="ORF">HMPREF0654_05295</name>
</gene>
<comment type="caution">
    <text evidence="1">The sequence shown here is derived from an EMBL/GenBank/DDBJ whole genome shotgun (WGS) entry which is preliminary data.</text>
</comment>
<dbReference type="RefSeq" id="WP_036883105.1">
    <property type="nucleotide sequence ID" value="NZ_JRNR01000045.1"/>
</dbReference>
<name>A0A096CVV4_9BACT</name>